<dbReference type="EMBL" id="VFQC01000001">
    <property type="protein sequence ID" value="TQN33234.1"/>
    <property type="molecule type" value="Genomic_DNA"/>
</dbReference>
<organism evidence="5 6">
    <name type="scientific">Haloactinospora alba</name>
    <dbReference type="NCBI Taxonomy" id="405555"/>
    <lineage>
        <taxon>Bacteria</taxon>
        <taxon>Bacillati</taxon>
        <taxon>Actinomycetota</taxon>
        <taxon>Actinomycetes</taxon>
        <taxon>Streptosporangiales</taxon>
        <taxon>Nocardiopsidaceae</taxon>
        <taxon>Haloactinospora</taxon>
    </lineage>
</organism>
<dbReference type="Proteomes" id="UP000317422">
    <property type="component" value="Unassembled WGS sequence"/>
</dbReference>
<dbReference type="RefSeq" id="WP_141924628.1">
    <property type="nucleotide sequence ID" value="NZ_VFQC01000001.1"/>
</dbReference>
<evidence type="ECO:0000313" key="5">
    <source>
        <dbReference type="EMBL" id="TQN33234.1"/>
    </source>
</evidence>
<dbReference type="GO" id="GO:0010181">
    <property type="term" value="F:FMN binding"/>
    <property type="evidence" value="ECO:0007669"/>
    <property type="project" value="InterPro"/>
</dbReference>
<evidence type="ECO:0000259" key="4">
    <source>
        <dbReference type="Pfam" id="PF01613"/>
    </source>
</evidence>
<dbReference type="InterPro" id="IPR012349">
    <property type="entry name" value="Split_barrel_FMN-bd"/>
</dbReference>
<dbReference type="InterPro" id="IPR002563">
    <property type="entry name" value="Flavin_Rdtase-like_dom"/>
</dbReference>
<dbReference type="AlphaFoldDB" id="A0A543NN39"/>
<dbReference type="Gene3D" id="2.30.110.10">
    <property type="entry name" value="Electron Transport, Fmn-binding Protein, Chain A"/>
    <property type="match status" value="1"/>
</dbReference>
<evidence type="ECO:0000256" key="2">
    <source>
        <dbReference type="ARBA" id="ARBA00022630"/>
    </source>
</evidence>
<comment type="cofactor">
    <cofactor evidence="1">
        <name>FMN</name>
        <dbReference type="ChEBI" id="CHEBI:58210"/>
    </cofactor>
</comment>
<dbReference type="SUPFAM" id="SSF50475">
    <property type="entry name" value="FMN-binding split barrel"/>
    <property type="match status" value="1"/>
</dbReference>
<dbReference type="PANTHER" id="PTHR43567:SF1">
    <property type="entry name" value="FLAVOREDOXIN"/>
    <property type="match status" value="1"/>
</dbReference>
<proteinExistence type="inferred from homology"/>
<dbReference type="PANTHER" id="PTHR43567">
    <property type="entry name" value="FLAVOREDOXIN-RELATED-RELATED"/>
    <property type="match status" value="1"/>
</dbReference>
<keyword evidence="2" id="KW-0285">Flavoprotein</keyword>
<feature type="domain" description="Flavin reductase like" evidence="4">
    <location>
        <begin position="14"/>
        <end position="191"/>
    </location>
</feature>
<protein>
    <submittedName>
        <fullName evidence="5">Flavin reductase (DIM6/NTAB) family NADH-FMN oxidoreductase RutF</fullName>
    </submittedName>
</protein>
<gene>
    <name evidence="5" type="ORF">FHX37_3239</name>
</gene>
<dbReference type="OrthoDB" id="9794638at2"/>
<sequence length="226" mass="25273">MHRRSEPAILYAGTPVVLISTTNTDRSANLAPVSSAWWLGWRCVLGLGTSGRTAANLERGGECVLNLPSSDLAPRVDALARTTSAEEVPERKRRRGYRFDPDKFATAGLTPQPSELVAAPRVRECPIQMEAAVEAVHGVAEDAPELRGRTVAVETRVRRVHAAEEILADGDPDRIDPDRWRPLIMSFQHYYGLEPHPCWTSELARVPKRMYRTADSRAARPEWDRR</sequence>
<evidence type="ECO:0000313" key="6">
    <source>
        <dbReference type="Proteomes" id="UP000317422"/>
    </source>
</evidence>
<evidence type="ECO:0000256" key="1">
    <source>
        <dbReference type="ARBA" id="ARBA00001917"/>
    </source>
</evidence>
<keyword evidence="6" id="KW-1185">Reference proteome</keyword>
<dbReference type="InterPro" id="IPR052174">
    <property type="entry name" value="Flavoredoxin"/>
</dbReference>
<name>A0A543NN39_9ACTN</name>
<dbReference type="Pfam" id="PF01613">
    <property type="entry name" value="Flavin_Reduct"/>
    <property type="match status" value="1"/>
</dbReference>
<reference evidence="5 6" key="1">
    <citation type="submission" date="2019-06" db="EMBL/GenBank/DDBJ databases">
        <title>Sequencing the genomes of 1000 actinobacteria strains.</title>
        <authorList>
            <person name="Klenk H.-P."/>
        </authorList>
    </citation>
    <scope>NUCLEOTIDE SEQUENCE [LARGE SCALE GENOMIC DNA]</scope>
    <source>
        <strain evidence="5 6">DSM 45015</strain>
    </source>
</reference>
<evidence type="ECO:0000256" key="3">
    <source>
        <dbReference type="ARBA" id="ARBA00038054"/>
    </source>
</evidence>
<comment type="similarity">
    <text evidence="3">Belongs to the flavoredoxin family.</text>
</comment>
<accession>A0A543NN39</accession>
<comment type="caution">
    <text evidence="5">The sequence shown here is derived from an EMBL/GenBank/DDBJ whole genome shotgun (WGS) entry which is preliminary data.</text>
</comment>
<dbReference type="GO" id="GO:0016646">
    <property type="term" value="F:oxidoreductase activity, acting on the CH-NH group of donors, NAD or NADP as acceptor"/>
    <property type="evidence" value="ECO:0007669"/>
    <property type="project" value="UniProtKB-ARBA"/>
</dbReference>